<dbReference type="AlphaFoldDB" id="A0A2B7XXU2"/>
<name>A0A2B7XXU2_9EURO</name>
<gene>
    <name evidence="2" type="ORF">AJ79_03657</name>
</gene>
<evidence type="ECO:0000313" key="3">
    <source>
        <dbReference type="Proteomes" id="UP000223968"/>
    </source>
</evidence>
<evidence type="ECO:0000313" key="2">
    <source>
        <dbReference type="EMBL" id="PGH13378.1"/>
    </source>
</evidence>
<dbReference type="OrthoDB" id="5420821at2759"/>
<sequence length="143" mass="15393">MAFRQVIINGRVVVISVAEMVNTGPNSAFYRPLQVLQASNPTLVDETLDMAVDAIKKPGVIPVESRDKLCRVQLTSMDHPSPEDTREHSTDLLLDEEGAEFGKIHVTKNPSLQGPARLNPSSNAGTGGQGGGTWKILFDLSLA</sequence>
<proteinExistence type="predicted"/>
<dbReference type="Proteomes" id="UP000223968">
    <property type="component" value="Unassembled WGS sequence"/>
</dbReference>
<dbReference type="EMBL" id="PDNB01000046">
    <property type="protein sequence ID" value="PGH13378.1"/>
    <property type="molecule type" value="Genomic_DNA"/>
</dbReference>
<reference evidence="2 3" key="1">
    <citation type="submission" date="2017-10" db="EMBL/GenBank/DDBJ databases">
        <title>Comparative genomics in systemic dimorphic fungi from Ajellomycetaceae.</title>
        <authorList>
            <person name="Munoz J.F."/>
            <person name="Mcewen J.G."/>
            <person name="Clay O.K."/>
            <person name="Cuomo C.A."/>
        </authorList>
    </citation>
    <scope>NUCLEOTIDE SEQUENCE [LARGE SCALE GENOMIC DNA]</scope>
    <source>
        <strain evidence="2 3">UAMH5409</strain>
    </source>
</reference>
<evidence type="ECO:0000256" key="1">
    <source>
        <dbReference type="SAM" id="MobiDB-lite"/>
    </source>
</evidence>
<keyword evidence="3" id="KW-1185">Reference proteome</keyword>
<comment type="caution">
    <text evidence="2">The sequence shown here is derived from an EMBL/GenBank/DDBJ whole genome shotgun (WGS) entry which is preliminary data.</text>
</comment>
<organism evidence="2 3">
    <name type="scientific">Helicocarpus griseus UAMH5409</name>
    <dbReference type="NCBI Taxonomy" id="1447875"/>
    <lineage>
        <taxon>Eukaryota</taxon>
        <taxon>Fungi</taxon>
        <taxon>Dikarya</taxon>
        <taxon>Ascomycota</taxon>
        <taxon>Pezizomycotina</taxon>
        <taxon>Eurotiomycetes</taxon>
        <taxon>Eurotiomycetidae</taxon>
        <taxon>Onygenales</taxon>
        <taxon>Ajellomycetaceae</taxon>
        <taxon>Helicocarpus</taxon>
    </lineage>
</organism>
<feature type="region of interest" description="Disordered" evidence="1">
    <location>
        <begin position="107"/>
        <end position="130"/>
    </location>
</feature>
<protein>
    <submittedName>
        <fullName evidence="2">Uncharacterized protein</fullName>
    </submittedName>
</protein>
<accession>A0A2B7XXU2</accession>